<dbReference type="InterPro" id="IPR008775">
    <property type="entry name" value="Phytyl_CoA_dOase-like"/>
</dbReference>
<keyword evidence="3" id="KW-1185">Reference proteome</keyword>
<evidence type="ECO:0008006" key="4">
    <source>
        <dbReference type="Google" id="ProtNLM"/>
    </source>
</evidence>
<protein>
    <recommendedName>
        <fullName evidence="4">Phytanoyl-CoA dioxygenase family protein</fullName>
    </recommendedName>
</protein>
<dbReference type="Gene3D" id="2.60.120.620">
    <property type="entry name" value="q2cbj1_9rhob like domain"/>
    <property type="match status" value="1"/>
</dbReference>
<dbReference type="Pfam" id="PF05721">
    <property type="entry name" value="PhyH"/>
    <property type="match status" value="1"/>
</dbReference>
<evidence type="ECO:0000313" key="2">
    <source>
        <dbReference type="EMBL" id="KAL2816815.1"/>
    </source>
</evidence>
<organism evidence="2 3">
    <name type="scientific">Aspergillus cavernicola</name>
    <dbReference type="NCBI Taxonomy" id="176166"/>
    <lineage>
        <taxon>Eukaryota</taxon>
        <taxon>Fungi</taxon>
        <taxon>Dikarya</taxon>
        <taxon>Ascomycota</taxon>
        <taxon>Pezizomycotina</taxon>
        <taxon>Eurotiomycetes</taxon>
        <taxon>Eurotiomycetidae</taxon>
        <taxon>Eurotiales</taxon>
        <taxon>Aspergillaceae</taxon>
        <taxon>Aspergillus</taxon>
        <taxon>Aspergillus subgen. Nidulantes</taxon>
    </lineage>
</organism>
<proteinExistence type="predicted"/>
<reference evidence="2 3" key="1">
    <citation type="submission" date="2024-07" db="EMBL/GenBank/DDBJ databases">
        <title>Section-level genome sequencing and comparative genomics of Aspergillus sections Usti and Cavernicolus.</title>
        <authorList>
            <consortium name="Lawrence Berkeley National Laboratory"/>
            <person name="Nybo J.L."/>
            <person name="Vesth T.C."/>
            <person name="Theobald S."/>
            <person name="Frisvad J.C."/>
            <person name="Larsen T.O."/>
            <person name="Kjaerboelling I."/>
            <person name="Rothschild-Mancinelli K."/>
            <person name="Lyhne E.K."/>
            <person name="Kogle M.E."/>
            <person name="Barry K."/>
            <person name="Clum A."/>
            <person name="Na H."/>
            <person name="Ledsgaard L."/>
            <person name="Lin J."/>
            <person name="Lipzen A."/>
            <person name="Kuo A."/>
            <person name="Riley R."/>
            <person name="Mondo S."/>
            <person name="LaButti K."/>
            <person name="Haridas S."/>
            <person name="Pangalinan J."/>
            <person name="Salamov A.A."/>
            <person name="Simmons B.A."/>
            <person name="Magnuson J.K."/>
            <person name="Chen J."/>
            <person name="Drula E."/>
            <person name="Henrissat B."/>
            <person name="Wiebenga A."/>
            <person name="Lubbers R.J."/>
            <person name="Gomes A.C."/>
            <person name="Makela M.R."/>
            <person name="Stajich J."/>
            <person name="Grigoriev I.V."/>
            <person name="Mortensen U.H."/>
            <person name="De vries R.P."/>
            <person name="Baker S.E."/>
            <person name="Andersen M.R."/>
        </authorList>
    </citation>
    <scope>NUCLEOTIDE SEQUENCE [LARGE SCALE GENOMIC DNA]</scope>
    <source>
        <strain evidence="2 3">CBS 600.67</strain>
    </source>
</reference>
<dbReference type="SUPFAM" id="SSF51197">
    <property type="entry name" value="Clavaminate synthase-like"/>
    <property type="match status" value="1"/>
</dbReference>
<evidence type="ECO:0000313" key="3">
    <source>
        <dbReference type="Proteomes" id="UP001610335"/>
    </source>
</evidence>
<name>A0ABR4HMV2_9EURO</name>
<gene>
    <name evidence="2" type="ORF">BDW59DRAFT_166256</name>
</gene>
<comment type="pathway">
    <text evidence="1">Secondary metabolite biosynthesis.</text>
</comment>
<dbReference type="EMBL" id="JBFXLS010000098">
    <property type="protein sequence ID" value="KAL2816815.1"/>
    <property type="molecule type" value="Genomic_DNA"/>
</dbReference>
<sequence length="306" mass="34504">MAIGIAQVQHIDRSDVSAILQAIVQDGCCIIKNFTDVETVRRVNEEARPYIEADKPWKGDLFPPETRRCTNLVGRSNTVREKWIIDPLIRKLTAYFVDKTTSNFYGETKHTYTSEAICSIAMTFDIGPGAKAQRLHRDDKNFHVDHEDQTTAGYRVGSDVMMACMVPGVQTTFENGATLAIPGSHLWGPDRAPRTSEAIVAEMEVTDCWVMLGGLYHAGGANITENEHRILHGFFFERGFYRQEENIYLANSTQDVLSWSPEVQKVMGYELSSPNIGFVNFRTPLQHLRGEQLDDYGDFDTSQEAK</sequence>
<accession>A0ABR4HMV2</accession>
<evidence type="ECO:0000256" key="1">
    <source>
        <dbReference type="ARBA" id="ARBA00005179"/>
    </source>
</evidence>
<comment type="caution">
    <text evidence="2">The sequence shown here is derived from an EMBL/GenBank/DDBJ whole genome shotgun (WGS) entry which is preliminary data.</text>
</comment>
<dbReference type="Proteomes" id="UP001610335">
    <property type="component" value="Unassembled WGS sequence"/>
</dbReference>